<keyword evidence="2 5" id="KW-0812">Transmembrane</keyword>
<evidence type="ECO:0000256" key="4">
    <source>
        <dbReference type="ARBA" id="ARBA00023136"/>
    </source>
</evidence>
<dbReference type="EMBL" id="JBHSFG010000020">
    <property type="protein sequence ID" value="MFC4465586.1"/>
    <property type="molecule type" value="Genomic_DNA"/>
</dbReference>
<comment type="caution">
    <text evidence="6">The sequence shown here is derived from an EMBL/GenBank/DDBJ whole genome shotgun (WGS) entry which is preliminary data.</text>
</comment>
<name>A0ABV8YR22_9ACTN</name>
<dbReference type="Proteomes" id="UP001596012">
    <property type="component" value="Unassembled WGS sequence"/>
</dbReference>
<dbReference type="RefSeq" id="WP_386341666.1">
    <property type="nucleotide sequence ID" value="NZ_JBHSFG010000020.1"/>
</dbReference>
<keyword evidence="3 5" id="KW-1133">Transmembrane helix</keyword>
<feature type="transmembrane region" description="Helical" evidence="5">
    <location>
        <begin position="29"/>
        <end position="47"/>
    </location>
</feature>
<gene>
    <name evidence="6" type="ORF">ACFPH6_13775</name>
</gene>
<accession>A0ABV8YR22</accession>
<evidence type="ECO:0000256" key="2">
    <source>
        <dbReference type="ARBA" id="ARBA00022692"/>
    </source>
</evidence>
<dbReference type="InterPro" id="IPR035906">
    <property type="entry name" value="MetI-like_sf"/>
</dbReference>
<evidence type="ECO:0000256" key="3">
    <source>
        <dbReference type="ARBA" id="ARBA00022989"/>
    </source>
</evidence>
<evidence type="ECO:0000256" key="1">
    <source>
        <dbReference type="ARBA" id="ARBA00004141"/>
    </source>
</evidence>
<organism evidence="6 7">
    <name type="scientific">Streptomyces xiangluensis</name>
    <dbReference type="NCBI Taxonomy" id="2665720"/>
    <lineage>
        <taxon>Bacteria</taxon>
        <taxon>Bacillati</taxon>
        <taxon>Actinomycetota</taxon>
        <taxon>Actinomycetes</taxon>
        <taxon>Kitasatosporales</taxon>
        <taxon>Streptomycetaceae</taxon>
        <taxon>Streptomyces</taxon>
    </lineage>
</organism>
<evidence type="ECO:0000313" key="6">
    <source>
        <dbReference type="EMBL" id="MFC4465586.1"/>
    </source>
</evidence>
<dbReference type="SUPFAM" id="SSF161098">
    <property type="entry name" value="MetI-like"/>
    <property type="match status" value="1"/>
</dbReference>
<keyword evidence="4 5" id="KW-0472">Membrane</keyword>
<comment type="subcellular location">
    <subcellularLocation>
        <location evidence="1">Membrane</location>
        <topology evidence="1">Multi-pass membrane protein</topology>
    </subcellularLocation>
</comment>
<protein>
    <recommendedName>
        <fullName evidence="8">Multiple sugar transport system permease protein</fullName>
    </recommendedName>
</protein>
<proteinExistence type="predicted"/>
<evidence type="ECO:0000313" key="7">
    <source>
        <dbReference type="Proteomes" id="UP001596012"/>
    </source>
</evidence>
<reference evidence="7" key="1">
    <citation type="journal article" date="2019" name="Int. J. Syst. Evol. Microbiol.">
        <title>The Global Catalogue of Microorganisms (GCM) 10K type strain sequencing project: providing services to taxonomists for standard genome sequencing and annotation.</title>
        <authorList>
            <consortium name="The Broad Institute Genomics Platform"/>
            <consortium name="The Broad Institute Genome Sequencing Center for Infectious Disease"/>
            <person name="Wu L."/>
            <person name="Ma J."/>
        </authorList>
    </citation>
    <scope>NUCLEOTIDE SEQUENCE [LARGE SCALE GENOMIC DNA]</scope>
    <source>
        <strain evidence="7">DT43</strain>
    </source>
</reference>
<keyword evidence="7" id="KW-1185">Reference proteome</keyword>
<sequence length="62" mass="6657">MHTPLDHEFVRAAARAALDQTSGSSYGPMFAMSTLALVPTLICFLIFQKRLVEGLATSGMKG</sequence>
<evidence type="ECO:0008006" key="8">
    <source>
        <dbReference type="Google" id="ProtNLM"/>
    </source>
</evidence>
<evidence type="ECO:0000256" key="5">
    <source>
        <dbReference type="SAM" id="Phobius"/>
    </source>
</evidence>